<dbReference type="EMBL" id="HG793170">
    <property type="protein sequence ID" value="CRL29563.1"/>
    <property type="molecule type" value="Genomic_DNA"/>
</dbReference>
<evidence type="ECO:0000313" key="1">
    <source>
        <dbReference type="EMBL" id="CRL29563.1"/>
    </source>
</evidence>
<organism evidence="1 2">
    <name type="scientific">Penicillium camemberti (strain FM 013)</name>
    <dbReference type="NCBI Taxonomy" id="1429867"/>
    <lineage>
        <taxon>Eukaryota</taxon>
        <taxon>Fungi</taxon>
        <taxon>Dikarya</taxon>
        <taxon>Ascomycota</taxon>
        <taxon>Pezizomycotina</taxon>
        <taxon>Eurotiomycetes</taxon>
        <taxon>Eurotiomycetidae</taxon>
        <taxon>Eurotiales</taxon>
        <taxon>Aspergillaceae</taxon>
        <taxon>Penicillium</taxon>
    </lineage>
</organism>
<evidence type="ECO:0000313" key="2">
    <source>
        <dbReference type="Proteomes" id="UP000053732"/>
    </source>
</evidence>
<gene>
    <name evidence="1" type="ORF">PCAMFM013_S037g000050</name>
</gene>
<sequence>MRNADEDETRLQKLDEEQEALRKRYWHQEELIEDCAGRGGCCRRGCGCCEKREPTPGRNMGVGHCTTGCGCSLSFRGCELTRIEKDNIRDRLRATLQYSDRVYLLTLSRAYLLKDKHVETAEHVDSASNRSKWREITEKE</sequence>
<dbReference type="AlphaFoldDB" id="A0A0G4PTT4"/>
<keyword evidence="2" id="KW-1185">Reference proteome</keyword>
<protein>
    <submittedName>
        <fullName evidence="1">Str. FM013</fullName>
    </submittedName>
</protein>
<accession>A0A0G4PTT4</accession>
<reference evidence="1 2" key="1">
    <citation type="journal article" date="2014" name="Nat. Commun.">
        <title>Multiple recent horizontal transfers of a large genomic region in cheese making fungi.</title>
        <authorList>
            <person name="Cheeseman K."/>
            <person name="Ropars J."/>
            <person name="Renault P."/>
            <person name="Dupont J."/>
            <person name="Gouzy J."/>
            <person name="Branca A."/>
            <person name="Abraham A.L."/>
            <person name="Ceppi M."/>
            <person name="Conseiller E."/>
            <person name="Debuchy R."/>
            <person name="Malagnac F."/>
            <person name="Goarin A."/>
            <person name="Silar P."/>
            <person name="Lacoste S."/>
            <person name="Sallet E."/>
            <person name="Bensimon A."/>
            <person name="Giraud T."/>
            <person name="Brygoo Y."/>
        </authorList>
    </citation>
    <scope>NUCLEOTIDE SEQUENCE [LARGE SCALE GENOMIC DNA]</scope>
    <source>
        <strain evidence="2">FM 013</strain>
    </source>
</reference>
<dbReference type="STRING" id="1429867.A0A0G4PTT4"/>
<proteinExistence type="predicted"/>
<dbReference type="Proteomes" id="UP000053732">
    <property type="component" value="Unassembled WGS sequence"/>
</dbReference>
<name>A0A0G4PTT4_PENC3</name>